<sequence length="361" mass="40811">MYDGAPGSVPRGRDRNRCSTGQHLARRCESVDITEMAILNKLVSWNIAGDVRTEEWGLHPQRVSTENLPATTGYWSREGMESLPANTSDSNPKGTKCDDHTTNGKESSWPHWHPVEEGGRLRINQRGDKSKLKAFIDNAEAVIELTDPLNDNLLLKFVKAKISQEAKTKLLARTAIDSMEGVQEFKRMFGALQVKDDNVAEWGSRIDTMMSDLKDAAAWILTRKEIRSAQALIDHLAKVCFEQRVSKWNSPTGSKKQKKRATWCPSQKNCGGGSNCMNIGKVRVGNDRITCGNCNKIGHRTENFFLEREIKTEREVQLGRVCYWREQGHIKRNCHTGEKRDVNTMQPDETRELDAVTVSRN</sequence>
<evidence type="ECO:0000313" key="3">
    <source>
        <dbReference type="Proteomes" id="UP001159363"/>
    </source>
</evidence>
<evidence type="ECO:0000313" key="2">
    <source>
        <dbReference type="EMBL" id="KAJ8872873.1"/>
    </source>
</evidence>
<name>A0ABQ9GLI9_9NEOP</name>
<feature type="region of interest" description="Disordered" evidence="1">
    <location>
        <begin position="80"/>
        <end position="117"/>
    </location>
</feature>
<feature type="compositionally biased region" description="Polar residues" evidence="1">
    <location>
        <begin position="84"/>
        <end position="93"/>
    </location>
</feature>
<feature type="region of interest" description="Disordered" evidence="1">
    <location>
        <begin position="1"/>
        <end position="21"/>
    </location>
</feature>
<accession>A0ABQ9GLI9</accession>
<gene>
    <name evidence="2" type="ORF">PR048_026489</name>
</gene>
<protein>
    <submittedName>
        <fullName evidence="2">Uncharacterized protein</fullName>
    </submittedName>
</protein>
<keyword evidence="3" id="KW-1185">Reference proteome</keyword>
<proteinExistence type="predicted"/>
<comment type="caution">
    <text evidence="2">The sequence shown here is derived from an EMBL/GenBank/DDBJ whole genome shotgun (WGS) entry which is preliminary data.</text>
</comment>
<reference evidence="2 3" key="1">
    <citation type="submission" date="2023-02" db="EMBL/GenBank/DDBJ databases">
        <title>LHISI_Scaffold_Assembly.</title>
        <authorList>
            <person name="Stuart O.P."/>
            <person name="Cleave R."/>
            <person name="Magrath M.J.L."/>
            <person name="Mikheyev A.S."/>
        </authorList>
    </citation>
    <scope>NUCLEOTIDE SEQUENCE [LARGE SCALE GENOMIC DNA]</scope>
    <source>
        <strain evidence="2">Daus_M_001</strain>
        <tissue evidence="2">Leg muscle</tissue>
    </source>
</reference>
<organism evidence="2 3">
    <name type="scientific">Dryococelus australis</name>
    <dbReference type="NCBI Taxonomy" id="614101"/>
    <lineage>
        <taxon>Eukaryota</taxon>
        <taxon>Metazoa</taxon>
        <taxon>Ecdysozoa</taxon>
        <taxon>Arthropoda</taxon>
        <taxon>Hexapoda</taxon>
        <taxon>Insecta</taxon>
        <taxon>Pterygota</taxon>
        <taxon>Neoptera</taxon>
        <taxon>Polyneoptera</taxon>
        <taxon>Phasmatodea</taxon>
        <taxon>Verophasmatodea</taxon>
        <taxon>Anareolatae</taxon>
        <taxon>Phasmatidae</taxon>
        <taxon>Eurycanthinae</taxon>
        <taxon>Dryococelus</taxon>
    </lineage>
</organism>
<evidence type="ECO:0000256" key="1">
    <source>
        <dbReference type="SAM" id="MobiDB-lite"/>
    </source>
</evidence>
<dbReference type="Proteomes" id="UP001159363">
    <property type="component" value="Chromosome 10"/>
</dbReference>
<dbReference type="EMBL" id="JARBHB010000011">
    <property type="protein sequence ID" value="KAJ8872873.1"/>
    <property type="molecule type" value="Genomic_DNA"/>
</dbReference>